<dbReference type="Pfam" id="PF12969">
    <property type="entry name" value="DUF3857"/>
    <property type="match status" value="1"/>
</dbReference>
<dbReference type="InterPro" id="IPR024618">
    <property type="entry name" value="DUF3857"/>
</dbReference>
<dbReference type="EMBL" id="VOXD01000031">
    <property type="protein sequence ID" value="TXF87823.1"/>
    <property type="molecule type" value="Genomic_DNA"/>
</dbReference>
<accession>A0A5C7FN94</accession>
<proteinExistence type="predicted"/>
<evidence type="ECO:0000313" key="2">
    <source>
        <dbReference type="EMBL" id="TXF87823.1"/>
    </source>
</evidence>
<gene>
    <name evidence="2" type="ORF">FUA23_17340</name>
</gene>
<name>A0A5C7FN94_9BACT</name>
<organism evidence="2 3">
    <name type="scientific">Neolewinella aurantiaca</name>
    <dbReference type="NCBI Taxonomy" id="2602767"/>
    <lineage>
        <taxon>Bacteria</taxon>
        <taxon>Pseudomonadati</taxon>
        <taxon>Bacteroidota</taxon>
        <taxon>Saprospiria</taxon>
        <taxon>Saprospirales</taxon>
        <taxon>Lewinellaceae</taxon>
        <taxon>Neolewinella</taxon>
    </lineage>
</organism>
<keyword evidence="3" id="KW-1185">Reference proteome</keyword>
<dbReference type="AlphaFoldDB" id="A0A5C7FN94"/>
<evidence type="ECO:0000259" key="1">
    <source>
        <dbReference type="Pfam" id="PF12969"/>
    </source>
</evidence>
<dbReference type="Gene3D" id="2.60.120.1130">
    <property type="match status" value="1"/>
</dbReference>
<dbReference type="OrthoDB" id="8595007at2"/>
<protein>
    <submittedName>
        <fullName evidence="2">DUF3857 domain-containing protein</fullName>
    </submittedName>
</protein>
<evidence type="ECO:0000313" key="3">
    <source>
        <dbReference type="Proteomes" id="UP000321907"/>
    </source>
</evidence>
<comment type="caution">
    <text evidence="2">The sequence shown here is derived from an EMBL/GenBank/DDBJ whole genome shotgun (WGS) entry which is preliminary data.</text>
</comment>
<dbReference type="Gene3D" id="2.60.40.3140">
    <property type="match status" value="1"/>
</dbReference>
<dbReference type="Proteomes" id="UP000321907">
    <property type="component" value="Unassembled WGS sequence"/>
</dbReference>
<reference evidence="2 3" key="1">
    <citation type="submission" date="2019-08" db="EMBL/GenBank/DDBJ databases">
        <title>Lewinella sp. strain SSH13 Genome sequencing and assembly.</title>
        <authorList>
            <person name="Kim I."/>
        </authorList>
    </citation>
    <scope>NUCLEOTIDE SEQUENCE [LARGE SCALE GENOMIC DNA]</scope>
    <source>
        <strain evidence="2 3">SSH13</strain>
    </source>
</reference>
<sequence length="635" mass="71959">MRSFILLVFLSFNLGAQDVDYSAFTIPPELKEGASSVVRLRDITYEVHSTNKATRTERKVVTILNDQHQHENRMVMHYDKDTDVVTFKATLYDAYGDKVKTAKKSDIEDFLYISSGQFYEDNRVMTTVIEDLSYPYTVEFEYKSVVKDFSMVAGFPNWQPLGFNQSVERASFEAIVPADNELLYYQNELPEPETSSSAKGKVYRWEVSGLTARKYETDAPPASKTMPYLRTGLRAFSIGDYHGTYDSWQSFGAFIGGLMDGRDELPGELVTLVHESTNGISSEREKIEQLYRLLQERTRYVGVQLGVGGWQPFSAGYVEENRFGDCKALSNYMGAMLKEVGIESYPVLVYAGETPYFPVDENFTTSAFNHMILYVPSEDMYLECTSSDAPPGYLGDGTDDRNVLHITPEGGKLARTPALKTADNGHLRTITIAVKNSGSADVRLDAGYYGASHDLLRYYASNELDEKKLREGLQRNDVLPDVNGQDFSLSCNPDLPVAELRYTTEVPGYVRKLGKRMFVPLNKFYAYDYVPDKLTERKFPIVSNIARFYVDTVHLNFPDELEVESLGDEETTIRHAAGEYRAQVVSAPGSITWIRTLKLLPVDLPASGYEEYRQFFVDVRKAEKRQVVLRTKRTK</sequence>
<dbReference type="RefSeq" id="WP_147932033.1">
    <property type="nucleotide sequence ID" value="NZ_VOXD01000031.1"/>
</dbReference>
<feature type="domain" description="DUF3857" evidence="1">
    <location>
        <begin position="51"/>
        <end position="212"/>
    </location>
</feature>
<dbReference type="Gene3D" id="3.10.620.30">
    <property type="match status" value="1"/>
</dbReference>